<dbReference type="GO" id="GO:0012505">
    <property type="term" value="C:endomembrane system"/>
    <property type="evidence" value="ECO:0007669"/>
    <property type="project" value="UniProtKB-ARBA"/>
</dbReference>
<keyword evidence="3" id="KW-0446">Lipid-binding</keyword>
<comment type="subcellular location">
    <subcellularLocation>
        <location evidence="1">Golgi apparatus membrane</location>
        <topology evidence="1">Peripheral membrane protein</topology>
        <orientation evidence="1">Cytoplasmic side</orientation>
    </subcellularLocation>
</comment>
<dbReference type="InterPro" id="IPR038261">
    <property type="entry name" value="GPP34-like_sf"/>
</dbReference>
<organism evidence="5 6">
    <name type="scientific">Agrococcus baldri</name>
    <dbReference type="NCBI Taxonomy" id="153730"/>
    <lineage>
        <taxon>Bacteria</taxon>
        <taxon>Bacillati</taxon>
        <taxon>Actinomycetota</taxon>
        <taxon>Actinomycetes</taxon>
        <taxon>Micrococcales</taxon>
        <taxon>Microbacteriaceae</taxon>
        <taxon>Agrococcus</taxon>
    </lineage>
</organism>
<evidence type="ECO:0008006" key="7">
    <source>
        <dbReference type="Google" id="ProtNLM"/>
    </source>
</evidence>
<evidence type="ECO:0000256" key="3">
    <source>
        <dbReference type="ARBA" id="ARBA00023121"/>
    </source>
</evidence>
<dbReference type="RefSeq" id="WP_318279151.1">
    <property type="nucleotide sequence ID" value="NZ_BJUU01000008.1"/>
</dbReference>
<dbReference type="GO" id="GO:0070273">
    <property type="term" value="F:phosphatidylinositol-4-phosphate binding"/>
    <property type="evidence" value="ECO:0007669"/>
    <property type="project" value="InterPro"/>
</dbReference>
<dbReference type="Gene3D" id="1.10.3630.10">
    <property type="entry name" value="yeast vps74-n-term truncation variant domain like"/>
    <property type="match status" value="1"/>
</dbReference>
<keyword evidence="4" id="KW-0472">Membrane</keyword>
<evidence type="ECO:0000313" key="5">
    <source>
        <dbReference type="EMBL" id="GEK80195.1"/>
    </source>
</evidence>
<dbReference type="GO" id="GO:0005737">
    <property type="term" value="C:cytoplasm"/>
    <property type="evidence" value="ECO:0007669"/>
    <property type="project" value="UniProtKB-ARBA"/>
</dbReference>
<comment type="caution">
    <text evidence="5">The sequence shown here is derived from an EMBL/GenBank/DDBJ whole genome shotgun (WGS) entry which is preliminary data.</text>
</comment>
<evidence type="ECO:0000256" key="2">
    <source>
        <dbReference type="ARBA" id="ARBA00023034"/>
    </source>
</evidence>
<protein>
    <recommendedName>
        <fullName evidence="7">Golgi phosphoprotein 3 (GPP34)</fullName>
    </recommendedName>
</protein>
<name>A0AA87RBS2_9MICO</name>
<evidence type="ECO:0000256" key="1">
    <source>
        <dbReference type="ARBA" id="ARBA00004255"/>
    </source>
</evidence>
<dbReference type="InterPro" id="IPR008628">
    <property type="entry name" value="GPP34-like"/>
</dbReference>
<dbReference type="EMBL" id="BJUU01000008">
    <property type="protein sequence ID" value="GEK80195.1"/>
    <property type="molecule type" value="Genomic_DNA"/>
</dbReference>
<proteinExistence type="predicted"/>
<sequence length="239" mass="24755">MTTESAGIAPDHTEPTLAEDLLLLFQPGAGVSGTGAIAGEGTLFYALAGALVTELALDARVQPQGGGDRFAKVEAVVGHRPADALLRRAWDYVAEKPRGVQTVLAAIGPTLREPVLERVVARGDIRRGTRRALGLFETTVLEGDGGERRARLIAEVRAVLVDGVEPSPRVAALAALLSGSGTLPQFDQEIPWGSAVVTRAKQLEQGDWGAGAAAEAVARTVAATVVNSVIVAMAVSPRG</sequence>
<dbReference type="Proteomes" id="UP000321749">
    <property type="component" value="Unassembled WGS sequence"/>
</dbReference>
<keyword evidence="2" id="KW-0333">Golgi apparatus</keyword>
<evidence type="ECO:0000256" key="4">
    <source>
        <dbReference type="ARBA" id="ARBA00023136"/>
    </source>
</evidence>
<reference evidence="5 6" key="1">
    <citation type="submission" date="2019-07" db="EMBL/GenBank/DDBJ databases">
        <title>Whole genome shotgun sequence of Agrococcus baldri NBRC 103055.</title>
        <authorList>
            <person name="Hosoyama A."/>
            <person name="Uohara A."/>
            <person name="Ohji S."/>
            <person name="Ichikawa N."/>
        </authorList>
    </citation>
    <scope>NUCLEOTIDE SEQUENCE [LARGE SCALE GENOMIC DNA]</scope>
    <source>
        <strain evidence="5 6">NBRC 103055</strain>
    </source>
</reference>
<dbReference type="Pfam" id="PF05719">
    <property type="entry name" value="GPP34"/>
    <property type="match status" value="1"/>
</dbReference>
<evidence type="ECO:0000313" key="6">
    <source>
        <dbReference type="Proteomes" id="UP000321749"/>
    </source>
</evidence>
<keyword evidence="6" id="KW-1185">Reference proteome</keyword>
<accession>A0AA87RBS2</accession>
<dbReference type="AlphaFoldDB" id="A0AA87RBS2"/>
<gene>
    <name evidence="5" type="ORF">ABA31_15460</name>
</gene>